<organism evidence="1 2">
    <name type="scientific">Psophocarpus tetragonolobus</name>
    <name type="common">Winged bean</name>
    <name type="synonym">Dolichos tetragonolobus</name>
    <dbReference type="NCBI Taxonomy" id="3891"/>
    <lineage>
        <taxon>Eukaryota</taxon>
        <taxon>Viridiplantae</taxon>
        <taxon>Streptophyta</taxon>
        <taxon>Embryophyta</taxon>
        <taxon>Tracheophyta</taxon>
        <taxon>Spermatophyta</taxon>
        <taxon>Magnoliopsida</taxon>
        <taxon>eudicotyledons</taxon>
        <taxon>Gunneridae</taxon>
        <taxon>Pentapetalae</taxon>
        <taxon>rosids</taxon>
        <taxon>fabids</taxon>
        <taxon>Fabales</taxon>
        <taxon>Fabaceae</taxon>
        <taxon>Papilionoideae</taxon>
        <taxon>50 kb inversion clade</taxon>
        <taxon>NPAAA clade</taxon>
        <taxon>indigoferoid/millettioid clade</taxon>
        <taxon>Phaseoleae</taxon>
        <taxon>Psophocarpus</taxon>
    </lineage>
</organism>
<dbReference type="EMBL" id="JAYMYS010000002">
    <property type="protein sequence ID" value="KAK7407794.1"/>
    <property type="molecule type" value="Genomic_DNA"/>
</dbReference>
<keyword evidence="2" id="KW-1185">Reference proteome</keyword>
<evidence type="ECO:0000313" key="2">
    <source>
        <dbReference type="Proteomes" id="UP001386955"/>
    </source>
</evidence>
<reference evidence="1 2" key="1">
    <citation type="submission" date="2024-01" db="EMBL/GenBank/DDBJ databases">
        <title>The genomes of 5 underutilized Papilionoideae crops provide insights into root nodulation and disease resistanc.</title>
        <authorList>
            <person name="Jiang F."/>
        </authorList>
    </citation>
    <scope>NUCLEOTIDE SEQUENCE [LARGE SCALE GENOMIC DNA]</scope>
    <source>
        <strain evidence="1">DUOXIRENSHENG_FW03</strain>
        <tissue evidence="1">Leaves</tissue>
    </source>
</reference>
<name>A0AAN9SWJ7_PSOTE</name>
<evidence type="ECO:0000313" key="1">
    <source>
        <dbReference type="EMBL" id="KAK7407794.1"/>
    </source>
</evidence>
<comment type="caution">
    <text evidence="1">The sequence shown here is derived from an EMBL/GenBank/DDBJ whole genome shotgun (WGS) entry which is preliminary data.</text>
</comment>
<dbReference type="Proteomes" id="UP001386955">
    <property type="component" value="Unassembled WGS sequence"/>
</dbReference>
<proteinExistence type="predicted"/>
<gene>
    <name evidence="1" type="ORF">VNO78_09878</name>
</gene>
<sequence>MYPLLLLSLRKHGRENMRLEMEDWEYWPHKMAYEEIKATTKRFFGKNVIRVGGNRKVVAASQRLQS</sequence>
<dbReference type="AlphaFoldDB" id="A0AAN9SWJ7"/>
<accession>A0AAN9SWJ7</accession>
<protein>
    <submittedName>
        <fullName evidence="1">Uncharacterized protein</fullName>
    </submittedName>
</protein>